<dbReference type="Proteomes" id="UP000035740">
    <property type="component" value="Unassembled WGS sequence"/>
</dbReference>
<feature type="repeat" description="ANK" evidence="1">
    <location>
        <begin position="84"/>
        <end position="116"/>
    </location>
</feature>
<dbReference type="Gramene" id="KMS96111">
    <property type="protein sequence ID" value="KMS96111"/>
    <property type="gene ID" value="BVRB_002230"/>
</dbReference>
<keyword evidence="1" id="KW-0040">ANK repeat</keyword>
<keyword evidence="3" id="KW-1185">Reference proteome</keyword>
<accession>A0A0J8B565</accession>
<dbReference type="Gene3D" id="1.25.40.20">
    <property type="entry name" value="Ankyrin repeat-containing domain"/>
    <property type="match status" value="3"/>
</dbReference>
<gene>
    <name evidence="2" type="ORF">BVRB_002230</name>
</gene>
<dbReference type="OrthoDB" id="1847170at2759"/>
<reference evidence="2 3" key="1">
    <citation type="journal article" date="2014" name="Nature">
        <title>The genome of the recently domesticated crop plant sugar beet (Beta vulgaris).</title>
        <authorList>
            <person name="Dohm J.C."/>
            <person name="Minoche A.E."/>
            <person name="Holtgrawe D."/>
            <person name="Capella-Gutierrez S."/>
            <person name="Zakrzewski F."/>
            <person name="Tafer H."/>
            <person name="Rupp O."/>
            <person name="Sorensen T.R."/>
            <person name="Stracke R."/>
            <person name="Reinhardt R."/>
            <person name="Goesmann A."/>
            <person name="Kraft T."/>
            <person name="Schulz B."/>
            <person name="Stadler P.F."/>
            <person name="Schmidt T."/>
            <person name="Gabaldon T."/>
            <person name="Lehrach H."/>
            <person name="Weisshaar B."/>
            <person name="Himmelbauer H."/>
        </authorList>
    </citation>
    <scope>NUCLEOTIDE SEQUENCE [LARGE SCALE GENOMIC DNA]</scope>
    <source>
        <tissue evidence="2">Taproot</tissue>
    </source>
</reference>
<dbReference type="SMART" id="SM00248">
    <property type="entry name" value="ANK"/>
    <property type="match status" value="4"/>
</dbReference>
<name>A0A0J8B565_BETVV</name>
<dbReference type="PANTHER" id="PTHR24121:SF22">
    <property type="entry name" value="PROTEIN ACCELERATED CELL DEATH 6-LIKE"/>
    <property type="match status" value="1"/>
</dbReference>
<protein>
    <submittedName>
        <fullName evidence="2">Uncharacterized protein</fullName>
    </submittedName>
</protein>
<evidence type="ECO:0000313" key="2">
    <source>
        <dbReference type="EMBL" id="KMS96111.1"/>
    </source>
</evidence>
<dbReference type="OMA" id="VEANFFC"/>
<dbReference type="InterPro" id="IPR002110">
    <property type="entry name" value="Ankyrin_rpt"/>
</dbReference>
<dbReference type="Pfam" id="PF00023">
    <property type="entry name" value="Ank"/>
    <property type="match status" value="1"/>
</dbReference>
<dbReference type="KEGG" id="bvg:104883614"/>
<dbReference type="EMBL" id="KQ090411">
    <property type="protein sequence ID" value="KMS96111.1"/>
    <property type="molecule type" value="Genomic_DNA"/>
</dbReference>
<dbReference type="PANTHER" id="PTHR24121">
    <property type="entry name" value="NO MECHANORECEPTOR POTENTIAL C, ISOFORM D-RELATED"/>
    <property type="match status" value="1"/>
</dbReference>
<proteinExistence type="predicted"/>
<dbReference type="PROSITE" id="PS50088">
    <property type="entry name" value="ANK_REPEAT"/>
    <property type="match status" value="2"/>
</dbReference>
<dbReference type="SUPFAM" id="SSF48403">
    <property type="entry name" value="Ankyrin repeat"/>
    <property type="match status" value="1"/>
</dbReference>
<dbReference type="PROSITE" id="PS50297">
    <property type="entry name" value="ANK_REP_REGION"/>
    <property type="match status" value="2"/>
</dbReference>
<feature type="repeat" description="ANK" evidence="1">
    <location>
        <begin position="299"/>
        <end position="321"/>
    </location>
</feature>
<organism evidence="2 3">
    <name type="scientific">Beta vulgaris subsp. vulgaris</name>
    <name type="common">Beet</name>
    <dbReference type="NCBI Taxonomy" id="3555"/>
    <lineage>
        <taxon>Eukaryota</taxon>
        <taxon>Viridiplantae</taxon>
        <taxon>Streptophyta</taxon>
        <taxon>Embryophyta</taxon>
        <taxon>Tracheophyta</taxon>
        <taxon>Spermatophyta</taxon>
        <taxon>Magnoliopsida</taxon>
        <taxon>eudicotyledons</taxon>
        <taxon>Gunneridae</taxon>
        <taxon>Pentapetalae</taxon>
        <taxon>Caryophyllales</taxon>
        <taxon>Chenopodiaceae</taxon>
        <taxon>Betoideae</taxon>
        <taxon>Beta</taxon>
    </lineage>
</organism>
<dbReference type="InterPro" id="IPR036770">
    <property type="entry name" value="Ankyrin_rpt-contain_sf"/>
</dbReference>
<sequence>MREMASKLSIGDLQSDLFDAAAEGNIEVLGEDYIAKYGKDEVLSFKTPDTSNTIVLIAVRYGHSAFIEKAISLSPDLLRQKNNNGNTPLHEAAQWGTKETVKLLISHLEKSNSGSSNSSSNNFLEVNCDGDTPFHAALRSRNMAVAEELFSYVKDHPDILLMKSNLRKQTPLHLYVQYCAGVSESQYIEYDDYGDVAFKQTLFFQLMKANFLAIYELDSESLSPLMRAAQLGRVLVVSMLLRYRQAIECRDSKGRSFLHYLRLGMNDLNAKDRNYTVNVCKMILEHPGVDILICSRDQDGNTPLHLAILDKDLDLARLISE</sequence>
<dbReference type="Pfam" id="PF12796">
    <property type="entry name" value="Ank_2"/>
    <property type="match status" value="1"/>
</dbReference>
<evidence type="ECO:0000313" key="3">
    <source>
        <dbReference type="Proteomes" id="UP000035740"/>
    </source>
</evidence>
<dbReference type="eggNOG" id="KOG0504">
    <property type="taxonomic scope" value="Eukaryota"/>
</dbReference>
<evidence type="ECO:0000256" key="1">
    <source>
        <dbReference type="PROSITE-ProRule" id="PRU00023"/>
    </source>
</evidence>
<dbReference type="AlphaFoldDB" id="A0A0J8B565"/>